<dbReference type="Gene3D" id="3.10.450.360">
    <property type="match status" value="1"/>
</dbReference>
<evidence type="ECO:0008006" key="4">
    <source>
        <dbReference type="Google" id="ProtNLM"/>
    </source>
</evidence>
<organism evidence="2 3">
    <name type="scientific">Paraburkholderia franconis</name>
    <dbReference type="NCBI Taxonomy" id="2654983"/>
    <lineage>
        <taxon>Bacteria</taxon>
        <taxon>Pseudomonadati</taxon>
        <taxon>Pseudomonadota</taxon>
        <taxon>Betaproteobacteria</taxon>
        <taxon>Burkholderiales</taxon>
        <taxon>Burkholderiaceae</taxon>
        <taxon>Paraburkholderia</taxon>
    </lineage>
</organism>
<dbReference type="RefSeq" id="WP_152766525.1">
    <property type="nucleotide sequence ID" value="NZ_WHNP01000057.1"/>
</dbReference>
<evidence type="ECO:0000313" key="2">
    <source>
        <dbReference type="EMBL" id="MPW22103.1"/>
    </source>
</evidence>
<dbReference type="Proteomes" id="UP000484381">
    <property type="component" value="Unassembled WGS sequence"/>
</dbReference>
<comment type="caution">
    <text evidence="2">The sequence shown here is derived from an EMBL/GenBank/DDBJ whole genome shotgun (WGS) entry which is preliminary data.</text>
</comment>
<name>A0A7X1NIF7_9BURK</name>
<dbReference type="AlphaFoldDB" id="A0A7X1NIF7"/>
<feature type="compositionally biased region" description="Basic and acidic residues" evidence="1">
    <location>
        <begin position="83"/>
        <end position="93"/>
    </location>
</feature>
<dbReference type="EMBL" id="WHNP01000057">
    <property type="protein sequence ID" value="MPW22103.1"/>
    <property type="molecule type" value="Genomic_DNA"/>
</dbReference>
<reference evidence="2 3" key="1">
    <citation type="submission" date="2019-10" db="EMBL/GenBank/DDBJ databases">
        <title>Paraburkholderia sp. isolated from nodules of Mimosa pudica from Brazilian Atlantic Forest soils.</title>
        <authorList>
            <person name="Paulitsch F."/>
            <person name="Hungria M."/>
            <person name="Dall'Agnol R."/>
        </authorList>
    </citation>
    <scope>NUCLEOTIDE SEQUENCE [LARGE SCALE GENOMIC DNA]</scope>
    <source>
        <strain evidence="2 3">CNPSo 3157</strain>
    </source>
</reference>
<protein>
    <recommendedName>
        <fullName evidence="4">PepSY domain-containing protein</fullName>
    </recommendedName>
</protein>
<keyword evidence="3" id="KW-1185">Reference proteome</keyword>
<dbReference type="SUPFAM" id="SSF160574">
    <property type="entry name" value="BT0923-like"/>
    <property type="match status" value="1"/>
</dbReference>
<feature type="region of interest" description="Disordered" evidence="1">
    <location>
        <begin position="52"/>
        <end position="106"/>
    </location>
</feature>
<sequence length="106" mass="11270">MMLIPNGRYAIASLILTCVLATTGCKQRPTEKAGGQTIELSQVPAPVKATIEQQAQGRPVSEIEKHTARGTTQYNVTLGSGDQKQELILDETGKVVGTGGDEEDDD</sequence>
<feature type="compositionally biased region" description="Polar residues" evidence="1">
    <location>
        <begin position="69"/>
        <end position="82"/>
    </location>
</feature>
<accession>A0A7X1NIF7</accession>
<gene>
    <name evidence="2" type="ORF">GCT13_36015</name>
</gene>
<proteinExistence type="predicted"/>
<evidence type="ECO:0000256" key="1">
    <source>
        <dbReference type="SAM" id="MobiDB-lite"/>
    </source>
</evidence>
<evidence type="ECO:0000313" key="3">
    <source>
        <dbReference type="Proteomes" id="UP000484381"/>
    </source>
</evidence>